<gene>
    <name evidence="11" type="ORF">MKW98_027772</name>
</gene>
<dbReference type="GO" id="GO:1990904">
    <property type="term" value="C:ribonucleoprotein complex"/>
    <property type="evidence" value="ECO:0007669"/>
    <property type="project" value="UniProtKB-KW"/>
</dbReference>
<evidence type="ECO:0000313" key="12">
    <source>
        <dbReference type="Proteomes" id="UP001202328"/>
    </source>
</evidence>
<evidence type="ECO:0000313" key="11">
    <source>
        <dbReference type="EMBL" id="KAI3926999.1"/>
    </source>
</evidence>
<dbReference type="InterPro" id="IPR018280">
    <property type="entry name" value="Ribosomal_uS3_CS"/>
</dbReference>
<dbReference type="PROSITE" id="PS00548">
    <property type="entry name" value="RIBOSOMAL_S3"/>
    <property type="match status" value="1"/>
</dbReference>
<dbReference type="EMBL" id="JAJJMB010007841">
    <property type="protein sequence ID" value="KAI3926999.1"/>
    <property type="molecule type" value="Genomic_DNA"/>
</dbReference>
<evidence type="ECO:0000256" key="6">
    <source>
        <dbReference type="ARBA" id="ARBA00035157"/>
    </source>
</evidence>
<evidence type="ECO:0000256" key="1">
    <source>
        <dbReference type="ARBA" id="ARBA00004173"/>
    </source>
</evidence>
<dbReference type="GO" id="GO:0006412">
    <property type="term" value="P:translation"/>
    <property type="evidence" value="ECO:0007669"/>
    <property type="project" value="InterPro"/>
</dbReference>
<comment type="similarity">
    <text evidence="2 8">Belongs to the universal ribosomal protein uS3 family.</text>
</comment>
<dbReference type="PANTHER" id="PTHR35928:SF2">
    <property type="entry name" value="SMALL RIBOSOMAL SUBUNIT PROTEIN US3M"/>
    <property type="match status" value="1"/>
</dbReference>
<keyword evidence="12" id="KW-1185">Reference proteome</keyword>
<protein>
    <recommendedName>
        <fullName evidence="6">Small ribosomal subunit protein uS3m</fullName>
    </recommendedName>
    <alternativeName>
        <fullName evidence="7">Ribosomal protein S3, mitochondrial</fullName>
    </alternativeName>
</protein>
<dbReference type="Gene3D" id="3.30.1140.32">
    <property type="entry name" value="Ribosomal protein S3, C-terminal domain"/>
    <property type="match status" value="1"/>
</dbReference>
<name>A0AAD4SWS0_9MAGN</name>
<accession>A0AAD4SWS0</accession>
<evidence type="ECO:0000256" key="7">
    <source>
        <dbReference type="ARBA" id="ARBA00035414"/>
    </source>
</evidence>
<dbReference type="PANTHER" id="PTHR35928">
    <property type="entry name" value="RIBOSOMAL PROTEIN S3, MITOCHONDRIAL"/>
    <property type="match status" value="1"/>
</dbReference>
<evidence type="ECO:0000256" key="2">
    <source>
        <dbReference type="ARBA" id="ARBA00010761"/>
    </source>
</evidence>
<evidence type="ECO:0000259" key="10">
    <source>
        <dbReference type="Pfam" id="PF00189"/>
    </source>
</evidence>
<evidence type="ECO:0000256" key="9">
    <source>
        <dbReference type="SAM" id="MobiDB-lite"/>
    </source>
</evidence>
<dbReference type="Proteomes" id="UP001202328">
    <property type="component" value="Unassembled WGS sequence"/>
</dbReference>
<dbReference type="InterPro" id="IPR044954">
    <property type="entry name" value="Ribosomal_uS3m_plant"/>
</dbReference>
<dbReference type="SUPFAM" id="SSF54814">
    <property type="entry name" value="Prokaryotic type KH domain (KH-domain type II)"/>
    <property type="match status" value="1"/>
</dbReference>
<evidence type="ECO:0000256" key="8">
    <source>
        <dbReference type="RuleBase" id="RU003624"/>
    </source>
</evidence>
<sequence>MCSALRVLGKTRRKRKEGGGECYKDLKSDHVNNFVLIFFKLHFISACNFRSVAQQRIDSTDRYRRTRAKRCPFRTPTIRLDVNRKSDSSWFSDYYYGKLVYQDVNLRSYFGSIHPPMKKTFGFRLGKCIIQHFPKVTVVHNFLPRRPKTLDRKSTSKGQWWAFGKVNSIRHSDAEGHEVRDAGKRVKSDGTNNHKKKLHNGYHDQSNPLRELRVSGALRPHAGNDIAFLRDDSFKKTKCFKFFFPDKSSSYGNLLQRVPAVRPSLNYLVMHDLLNAKKRMHFDHVIALNHFVTRSAAEPSTLEGSKGGSLDQRIRSRIAFLVENSSSKSMTEEKLTHCIRQANDLRFAGTRKNSILLFPFFGATFFFLRDGVYKKHLIEDSREQLLGQLRTKCWNLLGKEVELVDKFVEQGEVGELLKGIEMMAEIVLRNRRIPYGFNSYLNEVEKMGSFVSDRTRAHTLIESVKIKSVYQSASLIAQDISFQMINRKRTFRSIFGQIVKEIPLIMPKGVDGIRVCVSGRLRGAEIARSECGKYGKTSCNVFNQNIDYALSEVSTRYGILGVKVWISYSQRK</sequence>
<dbReference type="InterPro" id="IPR001351">
    <property type="entry name" value="Ribosomal_uS3_C"/>
</dbReference>
<dbReference type="SUPFAM" id="SSF54821">
    <property type="entry name" value="Ribosomal protein S3 C-terminal domain"/>
    <property type="match status" value="1"/>
</dbReference>
<evidence type="ECO:0000256" key="3">
    <source>
        <dbReference type="ARBA" id="ARBA00022980"/>
    </source>
</evidence>
<feature type="domain" description="Small ribosomal subunit protein uS3 C-terminal" evidence="10">
    <location>
        <begin position="485"/>
        <end position="566"/>
    </location>
</feature>
<keyword evidence="5 8" id="KW-0687">Ribonucleoprotein</keyword>
<organism evidence="11 12">
    <name type="scientific">Papaver atlanticum</name>
    <dbReference type="NCBI Taxonomy" id="357466"/>
    <lineage>
        <taxon>Eukaryota</taxon>
        <taxon>Viridiplantae</taxon>
        <taxon>Streptophyta</taxon>
        <taxon>Embryophyta</taxon>
        <taxon>Tracheophyta</taxon>
        <taxon>Spermatophyta</taxon>
        <taxon>Magnoliopsida</taxon>
        <taxon>Ranunculales</taxon>
        <taxon>Papaveraceae</taxon>
        <taxon>Papaveroideae</taxon>
        <taxon>Papaver</taxon>
    </lineage>
</organism>
<reference evidence="11" key="1">
    <citation type="submission" date="2022-04" db="EMBL/GenBank/DDBJ databases">
        <title>A functionally conserved STORR gene fusion in Papaver species that diverged 16.8 million years ago.</title>
        <authorList>
            <person name="Catania T."/>
        </authorList>
    </citation>
    <scope>NUCLEOTIDE SEQUENCE</scope>
    <source>
        <strain evidence="11">S-188037</strain>
    </source>
</reference>
<evidence type="ECO:0000256" key="4">
    <source>
        <dbReference type="ARBA" id="ARBA00023128"/>
    </source>
</evidence>
<proteinExistence type="inferred from homology"/>
<evidence type="ECO:0000256" key="5">
    <source>
        <dbReference type="ARBA" id="ARBA00023274"/>
    </source>
</evidence>
<dbReference type="GO" id="GO:0005840">
    <property type="term" value="C:ribosome"/>
    <property type="evidence" value="ECO:0007669"/>
    <property type="project" value="UniProtKB-KW"/>
</dbReference>
<dbReference type="InterPro" id="IPR036419">
    <property type="entry name" value="Ribosomal_S3_C_sf"/>
</dbReference>
<dbReference type="GO" id="GO:0003723">
    <property type="term" value="F:RNA binding"/>
    <property type="evidence" value="ECO:0007669"/>
    <property type="project" value="InterPro"/>
</dbReference>
<keyword evidence="3 8" id="KW-0689">Ribosomal protein</keyword>
<dbReference type="GO" id="GO:0003735">
    <property type="term" value="F:structural constituent of ribosome"/>
    <property type="evidence" value="ECO:0007669"/>
    <property type="project" value="InterPro"/>
</dbReference>
<dbReference type="GO" id="GO:0005739">
    <property type="term" value="C:mitochondrion"/>
    <property type="evidence" value="ECO:0007669"/>
    <property type="project" value="UniProtKB-SubCell"/>
</dbReference>
<dbReference type="Pfam" id="PF00189">
    <property type="entry name" value="Ribosomal_S3_C"/>
    <property type="match status" value="1"/>
</dbReference>
<comment type="subcellular location">
    <subcellularLocation>
        <location evidence="1">Mitochondrion</location>
    </subcellularLocation>
</comment>
<dbReference type="InterPro" id="IPR009019">
    <property type="entry name" value="KH_sf_prok-type"/>
</dbReference>
<feature type="region of interest" description="Disordered" evidence="9">
    <location>
        <begin position="174"/>
        <end position="206"/>
    </location>
</feature>
<feature type="compositionally biased region" description="Basic and acidic residues" evidence="9">
    <location>
        <begin position="174"/>
        <end position="188"/>
    </location>
</feature>
<comment type="caution">
    <text evidence="11">The sequence shown here is derived from an EMBL/GenBank/DDBJ whole genome shotgun (WGS) entry which is preliminary data.</text>
</comment>
<dbReference type="AlphaFoldDB" id="A0AAD4SWS0"/>
<keyword evidence="4" id="KW-0496">Mitochondrion</keyword>